<evidence type="ECO:0000313" key="2">
    <source>
        <dbReference type="Proteomes" id="UP000247763"/>
    </source>
</evidence>
<reference evidence="2" key="1">
    <citation type="submission" date="2018-05" db="EMBL/GenBank/DDBJ databases">
        <title>Genome sequencing of Phenylobacterium sp. HYN0004.</title>
        <authorList>
            <person name="Yi H."/>
            <person name="Baek C."/>
        </authorList>
    </citation>
    <scope>NUCLEOTIDE SEQUENCE [LARGE SCALE GENOMIC DNA]</scope>
    <source>
        <strain evidence="2">HYN0004</strain>
    </source>
</reference>
<gene>
    <name evidence="1" type="ORF">HYN04_04490</name>
</gene>
<sequence length="240" mass="26684">MLDWREWFSAGSGIDRVQGFITPRSVRAIRSILEHQDRVSVGGSIAEIGTFRGKTFIGLAAATRDGERVVGIDIFPDDVQQSLINSAREVLSEDQLKRIILAKRDSSSLEFFEWARLMGEKARFVHVDGNHTNLAVRYDIMLAASHMAKGGVVLIDDFLHDWYPDVTEGIIEALKVIPNIAPVAVIPRSGKLLNGGTKLLCVERSAIEDYRNLMISEFSELRPRRIMLAGATVTAFMNAD</sequence>
<keyword evidence="2" id="KW-1185">Reference proteome</keyword>
<evidence type="ECO:0008006" key="3">
    <source>
        <dbReference type="Google" id="ProtNLM"/>
    </source>
</evidence>
<organism evidence="1 2">
    <name type="scientific">Phenylobacterium parvum</name>
    <dbReference type="NCBI Taxonomy" id="2201350"/>
    <lineage>
        <taxon>Bacteria</taxon>
        <taxon>Pseudomonadati</taxon>
        <taxon>Pseudomonadota</taxon>
        <taxon>Alphaproteobacteria</taxon>
        <taxon>Caulobacterales</taxon>
        <taxon>Caulobacteraceae</taxon>
        <taxon>Phenylobacterium</taxon>
    </lineage>
</organism>
<dbReference type="Proteomes" id="UP000247763">
    <property type="component" value="Chromosome"/>
</dbReference>
<dbReference type="InterPro" id="IPR029063">
    <property type="entry name" value="SAM-dependent_MTases_sf"/>
</dbReference>
<accession>A0A2Z3HUL8</accession>
<dbReference type="KEGG" id="phb:HYN04_04490"/>
<protein>
    <recommendedName>
        <fullName evidence="3">Class I SAM-dependent methyltransferase</fullName>
    </recommendedName>
</protein>
<dbReference type="RefSeq" id="WP_110449650.1">
    <property type="nucleotide sequence ID" value="NZ_CP029479.1"/>
</dbReference>
<dbReference type="Gene3D" id="3.40.50.150">
    <property type="entry name" value="Vaccinia Virus protein VP39"/>
    <property type="match status" value="1"/>
</dbReference>
<dbReference type="SUPFAM" id="SSF53335">
    <property type="entry name" value="S-adenosyl-L-methionine-dependent methyltransferases"/>
    <property type="match status" value="1"/>
</dbReference>
<name>A0A2Z3HUL8_9CAUL</name>
<dbReference type="EMBL" id="CP029479">
    <property type="protein sequence ID" value="AWM77081.1"/>
    <property type="molecule type" value="Genomic_DNA"/>
</dbReference>
<proteinExistence type="predicted"/>
<dbReference type="AlphaFoldDB" id="A0A2Z3HUL8"/>
<dbReference type="OrthoDB" id="174925at2"/>
<evidence type="ECO:0000313" key="1">
    <source>
        <dbReference type="EMBL" id="AWM77081.1"/>
    </source>
</evidence>
<dbReference type="Pfam" id="PF13578">
    <property type="entry name" value="Methyltransf_24"/>
    <property type="match status" value="1"/>
</dbReference>